<feature type="transmembrane region" description="Helical" evidence="2">
    <location>
        <begin position="61"/>
        <end position="77"/>
    </location>
</feature>
<feature type="compositionally biased region" description="Basic and acidic residues" evidence="1">
    <location>
        <begin position="37"/>
        <end position="48"/>
    </location>
</feature>
<feature type="compositionally biased region" description="Basic and acidic residues" evidence="1">
    <location>
        <begin position="456"/>
        <end position="466"/>
    </location>
</feature>
<organism evidence="4 5">
    <name type="scientific">Filifactor villosus</name>
    <dbReference type="NCBI Taxonomy" id="29374"/>
    <lineage>
        <taxon>Bacteria</taxon>
        <taxon>Bacillati</taxon>
        <taxon>Bacillota</taxon>
        <taxon>Clostridia</taxon>
        <taxon>Peptostreptococcales</taxon>
        <taxon>Filifactoraceae</taxon>
        <taxon>Filifactor</taxon>
    </lineage>
</organism>
<evidence type="ECO:0000259" key="3">
    <source>
        <dbReference type="Pfam" id="PF25917"/>
    </source>
</evidence>
<proteinExistence type="predicted"/>
<dbReference type="PANTHER" id="PTHR30469">
    <property type="entry name" value="MULTIDRUG RESISTANCE PROTEIN MDTA"/>
    <property type="match status" value="1"/>
</dbReference>
<evidence type="ECO:0000256" key="1">
    <source>
        <dbReference type="SAM" id="MobiDB-lite"/>
    </source>
</evidence>
<evidence type="ECO:0000313" key="5">
    <source>
        <dbReference type="Proteomes" id="UP001595916"/>
    </source>
</evidence>
<name>A0ABV9QRH9_9FIRM</name>
<feature type="region of interest" description="Disordered" evidence="1">
    <location>
        <begin position="454"/>
        <end position="490"/>
    </location>
</feature>
<dbReference type="PANTHER" id="PTHR30469:SF33">
    <property type="entry name" value="SLR1207 PROTEIN"/>
    <property type="match status" value="1"/>
</dbReference>
<keyword evidence="2" id="KW-0472">Membrane</keyword>
<comment type="caution">
    <text evidence="4">The sequence shown here is derived from an EMBL/GenBank/DDBJ whole genome shotgun (WGS) entry which is preliminary data.</text>
</comment>
<dbReference type="Pfam" id="PF25917">
    <property type="entry name" value="BSH_RND"/>
    <property type="match status" value="1"/>
</dbReference>
<dbReference type="Gene3D" id="2.40.30.170">
    <property type="match status" value="1"/>
</dbReference>
<dbReference type="InterPro" id="IPR058625">
    <property type="entry name" value="MdtA-like_BSH"/>
</dbReference>
<feature type="domain" description="Multidrug resistance protein MdtA-like barrel-sandwich hybrid" evidence="3">
    <location>
        <begin position="115"/>
        <end position="292"/>
    </location>
</feature>
<keyword evidence="2" id="KW-0812">Transmembrane</keyword>
<sequence>MTKENAKNGVLKTNERSEMPSSELQKLPDNAIGIIRNEADTKKEEKAEKPKRRRKRGKKKYIFLALLLVAGAGFWFTKDRFFKPKEILPSVTEAQVENRDIEDTVVIEGPVQGSETAEVTSPINSEIIKINVKEGDYVTKGQVLAVLDGKDMNNEIRQAEQRLQLSRMTMQESVEKEQHRYDTALIAVEDAKRKAEQNKSLFEAGALSEEEYRLSVDELERAQNALSEFNIVNGKVVASEAQKKSIQVDSNAIEMKRQDLQKLVIKSPINGTITRVNARLGRYANDTENKAAMFVIEDLEQLNMKVRVPENQIGKVRIGQNVNITANILGEDILSGVVDSIAPSGEDKDGNGTQKVIPITIRITGKNSKMIPGVNAKAKIMIESRKGVLSIPGEAIQSDFESNNKVVYKIMEDNTLKKVEIKTGLEDVFYSEVLEGDLKVGDRLVRNSETPLSEGMKVEISTDTKEGTTNNSGEIAEEAAGTEEGGTDAE</sequence>
<gene>
    <name evidence="4" type="ORF">ACFO4R_08435</name>
</gene>
<dbReference type="SUPFAM" id="SSF111369">
    <property type="entry name" value="HlyD-like secretion proteins"/>
    <property type="match status" value="1"/>
</dbReference>
<protein>
    <submittedName>
        <fullName evidence="4">Efflux RND transporter periplasmic adaptor subunit</fullName>
    </submittedName>
</protein>
<dbReference type="Proteomes" id="UP001595916">
    <property type="component" value="Unassembled WGS sequence"/>
</dbReference>
<dbReference type="EMBL" id="JBHSHL010000033">
    <property type="protein sequence ID" value="MFC4805109.1"/>
    <property type="molecule type" value="Genomic_DNA"/>
</dbReference>
<keyword evidence="2" id="KW-1133">Transmembrane helix</keyword>
<evidence type="ECO:0000313" key="4">
    <source>
        <dbReference type="EMBL" id="MFC4805109.1"/>
    </source>
</evidence>
<evidence type="ECO:0000256" key="2">
    <source>
        <dbReference type="SAM" id="Phobius"/>
    </source>
</evidence>
<feature type="region of interest" description="Disordered" evidence="1">
    <location>
        <begin position="1"/>
        <end position="53"/>
    </location>
</feature>
<keyword evidence="5" id="KW-1185">Reference proteome</keyword>
<feature type="compositionally biased region" description="Acidic residues" evidence="1">
    <location>
        <begin position="475"/>
        <end position="490"/>
    </location>
</feature>
<dbReference type="Gene3D" id="2.40.50.100">
    <property type="match status" value="1"/>
</dbReference>
<dbReference type="RefSeq" id="WP_379788646.1">
    <property type="nucleotide sequence ID" value="NZ_JBHSHL010000033.1"/>
</dbReference>
<dbReference type="PRINTS" id="PR01490">
    <property type="entry name" value="RTXTOXIND"/>
</dbReference>
<accession>A0ABV9QRH9</accession>
<dbReference type="Gene3D" id="2.40.420.20">
    <property type="match status" value="1"/>
</dbReference>
<reference evidence="5" key="1">
    <citation type="journal article" date="2019" name="Int. J. Syst. Evol. Microbiol.">
        <title>The Global Catalogue of Microorganisms (GCM) 10K type strain sequencing project: providing services to taxonomists for standard genome sequencing and annotation.</title>
        <authorList>
            <consortium name="The Broad Institute Genomics Platform"/>
            <consortium name="The Broad Institute Genome Sequencing Center for Infectious Disease"/>
            <person name="Wu L."/>
            <person name="Ma J."/>
        </authorList>
    </citation>
    <scope>NUCLEOTIDE SEQUENCE [LARGE SCALE GENOMIC DNA]</scope>
    <source>
        <strain evidence="5">CCUG 46385</strain>
    </source>
</reference>